<keyword evidence="2" id="KW-1185">Reference proteome</keyword>
<protein>
    <submittedName>
        <fullName evidence="1">Uncharacterized protein</fullName>
    </submittedName>
</protein>
<evidence type="ECO:0000313" key="1">
    <source>
        <dbReference type="EMBL" id="CUR50715.1"/>
    </source>
</evidence>
<sequence>MARKVTQEAVNAFIAGRTGSFGGNTTVELSPLGEVIVLKLHGNAIARRDKGPMGAFEICDGGWSSNTTKERLNGLPGVRVNQKDYAWFLNGEPWNGNWTTVQA</sequence>
<dbReference type="Proteomes" id="UP000273619">
    <property type="component" value="Segment"/>
</dbReference>
<dbReference type="Pfam" id="PF23790">
    <property type="entry name" value="Kyano_Gp96"/>
    <property type="match status" value="1"/>
</dbReference>
<dbReference type="EMBL" id="LN889756">
    <property type="protein sequence ID" value="CUR50715.1"/>
    <property type="molecule type" value="Genomic_DNA"/>
</dbReference>
<reference evidence="2" key="1">
    <citation type="submission" date="2015-10" db="EMBL/GenBank/DDBJ databases">
        <authorList>
            <person name="Millard A."/>
        </authorList>
    </citation>
    <scope>NUCLEOTIDE SEQUENCE [LARGE SCALE GENOMIC DNA]</scope>
</reference>
<name>A0A160SVL9_9CAUD</name>
<evidence type="ECO:0000313" key="2">
    <source>
        <dbReference type="Proteomes" id="UP000273619"/>
    </source>
</evidence>
<organism evidence="1 2">
    <name type="scientific">Pseudomonas phage shl2</name>
    <dbReference type="NCBI Taxonomy" id="1729933"/>
    <lineage>
        <taxon>Viruses</taxon>
        <taxon>Duplodnaviria</taxon>
        <taxon>Heunggongvirae</taxon>
        <taxon>Uroviricota</taxon>
        <taxon>Caudoviricetes</taxon>
        <taxon>Autographivirales</taxon>
        <taxon>Autotranscriptaviridae</taxon>
        <taxon>Studiervirinae</taxon>
        <taxon>Hennigervirus</taxon>
        <taxon>Hennigervirus shl2</taxon>
        <taxon>Ghunavirus shl2</taxon>
    </lineage>
</organism>
<dbReference type="InterPro" id="IPR057004">
    <property type="entry name" value="Gp90-like"/>
</dbReference>
<accession>A0A160SVL9</accession>
<proteinExistence type="predicted"/>
<gene>
    <name evidence="1" type="ORF">SHL_00025</name>
</gene>